<keyword evidence="2" id="KW-1185">Reference proteome</keyword>
<name>A0AAE3XPD9_9BACT</name>
<gene>
    <name evidence="1" type="ORF">HNQ88_003324</name>
</gene>
<dbReference type="InterPro" id="IPR016024">
    <property type="entry name" value="ARM-type_fold"/>
</dbReference>
<dbReference type="RefSeq" id="WP_309940159.1">
    <property type="nucleotide sequence ID" value="NZ_AP025305.1"/>
</dbReference>
<proteinExistence type="predicted"/>
<reference evidence="1" key="1">
    <citation type="submission" date="2023-07" db="EMBL/GenBank/DDBJ databases">
        <title>Genomic Encyclopedia of Type Strains, Phase IV (KMG-IV): sequencing the most valuable type-strain genomes for metagenomic binning, comparative biology and taxonomic classification.</title>
        <authorList>
            <person name="Goeker M."/>
        </authorList>
    </citation>
    <scope>NUCLEOTIDE SEQUENCE</scope>
    <source>
        <strain evidence="1">DSM 26174</strain>
    </source>
</reference>
<comment type="caution">
    <text evidence="1">The sequence shown here is derived from an EMBL/GenBank/DDBJ whole genome shotgun (WGS) entry which is preliminary data.</text>
</comment>
<dbReference type="Proteomes" id="UP001185092">
    <property type="component" value="Unassembled WGS sequence"/>
</dbReference>
<organism evidence="1 2">
    <name type="scientific">Aureibacter tunicatorum</name>
    <dbReference type="NCBI Taxonomy" id="866807"/>
    <lineage>
        <taxon>Bacteria</taxon>
        <taxon>Pseudomonadati</taxon>
        <taxon>Bacteroidota</taxon>
        <taxon>Cytophagia</taxon>
        <taxon>Cytophagales</taxon>
        <taxon>Persicobacteraceae</taxon>
        <taxon>Aureibacter</taxon>
    </lineage>
</organism>
<sequence>MRKLDSIFKEIDNNIATSMSSDRKAWAKKIVDEQLSLEPIITMLSEDHPKGARASYVLGDICEIAPSRLVPYLVDLFNNRYAIDVLGFDRSLAKFFKHSGVPNEIEGEVLDQLIKWMSDSGIKVGTKYYSMYVLRELCNKYPEITNEFVAILEDQKERNTKTFKRMAIKILSEMKKADS</sequence>
<dbReference type="AlphaFoldDB" id="A0AAE3XPD9"/>
<accession>A0AAE3XPD9</accession>
<dbReference type="EMBL" id="JAVDQD010000004">
    <property type="protein sequence ID" value="MDR6240258.1"/>
    <property type="molecule type" value="Genomic_DNA"/>
</dbReference>
<evidence type="ECO:0000313" key="2">
    <source>
        <dbReference type="Proteomes" id="UP001185092"/>
    </source>
</evidence>
<evidence type="ECO:0000313" key="1">
    <source>
        <dbReference type="EMBL" id="MDR6240258.1"/>
    </source>
</evidence>
<dbReference type="SUPFAM" id="SSF48371">
    <property type="entry name" value="ARM repeat"/>
    <property type="match status" value="1"/>
</dbReference>
<protein>
    <submittedName>
        <fullName evidence="1">Uncharacterized protein</fullName>
    </submittedName>
</protein>